<sequence>MARWIMQILAAVGFGVLLGFIGLTMTLNLFGFVDAESRRLSRNSWDRLWGAPDRDPAELRQDPIFHVARFLFGGTVLLFGAAAVIGGIVLLIHGPLD</sequence>
<dbReference type="Proteomes" id="UP001201629">
    <property type="component" value="Unassembled WGS sequence"/>
</dbReference>
<keyword evidence="1" id="KW-0472">Membrane</keyword>
<evidence type="ECO:0000313" key="3">
    <source>
        <dbReference type="Proteomes" id="UP001201629"/>
    </source>
</evidence>
<keyword evidence="1" id="KW-0812">Transmembrane</keyword>
<keyword evidence="3" id="KW-1185">Reference proteome</keyword>
<protein>
    <recommendedName>
        <fullName evidence="4">DUF1772 domain-containing protein</fullName>
    </recommendedName>
</protein>
<feature type="transmembrane region" description="Helical" evidence="1">
    <location>
        <begin position="6"/>
        <end position="33"/>
    </location>
</feature>
<accession>A0ABS9N151</accession>
<comment type="caution">
    <text evidence="2">The sequence shown here is derived from an EMBL/GenBank/DDBJ whole genome shotgun (WGS) entry which is preliminary data.</text>
</comment>
<feature type="transmembrane region" description="Helical" evidence="1">
    <location>
        <begin position="70"/>
        <end position="92"/>
    </location>
</feature>
<reference evidence="2 3" key="1">
    <citation type="submission" date="2022-01" db="EMBL/GenBank/DDBJ databases">
        <authorList>
            <person name="Riesco R."/>
            <person name="Trujillo M.E."/>
        </authorList>
    </citation>
    <scope>NUCLEOTIDE SEQUENCE [LARGE SCALE GENOMIC DNA]</scope>
    <source>
        <strain evidence="2 3">NIE79</strain>
    </source>
</reference>
<dbReference type="RefSeq" id="WP_238678836.1">
    <property type="nucleotide sequence ID" value="NZ_JAKKFD010000020.1"/>
</dbReference>
<organism evidence="2 3">
    <name type="scientific">Micromonospora trifolii</name>
    <dbReference type="NCBI Taxonomy" id="2911208"/>
    <lineage>
        <taxon>Bacteria</taxon>
        <taxon>Bacillati</taxon>
        <taxon>Actinomycetota</taxon>
        <taxon>Actinomycetes</taxon>
        <taxon>Micromonosporales</taxon>
        <taxon>Micromonosporaceae</taxon>
        <taxon>Micromonospora</taxon>
    </lineage>
</organism>
<keyword evidence="1" id="KW-1133">Transmembrane helix</keyword>
<evidence type="ECO:0000313" key="2">
    <source>
        <dbReference type="EMBL" id="MCG5443652.1"/>
    </source>
</evidence>
<dbReference type="EMBL" id="JAKKFD010000020">
    <property type="protein sequence ID" value="MCG5443652.1"/>
    <property type="molecule type" value="Genomic_DNA"/>
</dbReference>
<proteinExistence type="predicted"/>
<evidence type="ECO:0000256" key="1">
    <source>
        <dbReference type="SAM" id="Phobius"/>
    </source>
</evidence>
<gene>
    <name evidence="2" type="ORF">NIE79_001793</name>
</gene>
<name>A0ABS9N151_9ACTN</name>
<evidence type="ECO:0008006" key="4">
    <source>
        <dbReference type="Google" id="ProtNLM"/>
    </source>
</evidence>